<dbReference type="KEGG" id="uli:ETAA1_51800"/>
<evidence type="ECO:0000313" key="11">
    <source>
        <dbReference type="Proteomes" id="UP000319576"/>
    </source>
</evidence>
<dbReference type="Gene3D" id="2.60.120.230">
    <property type="match status" value="1"/>
</dbReference>
<organism evidence="10 11">
    <name type="scientific">Urbifossiella limnaea</name>
    <dbReference type="NCBI Taxonomy" id="2528023"/>
    <lineage>
        <taxon>Bacteria</taxon>
        <taxon>Pseudomonadati</taxon>
        <taxon>Planctomycetota</taxon>
        <taxon>Planctomycetia</taxon>
        <taxon>Gemmatales</taxon>
        <taxon>Gemmataceae</taxon>
        <taxon>Urbifossiella</taxon>
    </lineage>
</organism>
<reference evidence="10 11" key="1">
    <citation type="submission" date="2019-02" db="EMBL/GenBank/DDBJ databases">
        <title>Deep-cultivation of Planctomycetes and their phenomic and genomic characterization uncovers novel biology.</title>
        <authorList>
            <person name="Wiegand S."/>
            <person name="Jogler M."/>
            <person name="Boedeker C."/>
            <person name="Pinto D."/>
            <person name="Vollmers J."/>
            <person name="Rivas-Marin E."/>
            <person name="Kohn T."/>
            <person name="Peeters S.H."/>
            <person name="Heuer A."/>
            <person name="Rast P."/>
            <person name="Oberbeckmann S."/>
            <person name="Bunk B."/>
            <person name="Jeske O."/>
            <person name="Meyerdierks A."/>
            <person name="Storesund J.E."/>
            <person name="Kallscheuer N."/>
            <person name="Luecker S."/>
            <person name="Lage O.M."/>
            <person name="Pohl T."/>
            <person name="Merkel B.J."/>
            <person name="Hornburger P."/>
            <person name="Mueller R.-W."/>
            <person name="Bruemmer F."/>
            <person name="Labrenz M."/>
            <person name="Spormann A.M."/>
            <person name="Op den Camp H."/>
            <person name="Overmann J."/>
            <person name="Amann R."/>
            <person name="Jetten M.S.M."/>
            <person name="Mascher T."/>
            <person name="Medema M.H."/>
            <person name="Devos D.P."/>
            <person name="Kaster A.-K."/>
            <person name="Ovreas L."/>
            <person name="Rohde M."/>
            <person name="Galperin M.Y."/>
            <person name="Jogler C."/>
        </authorList>
    </citation>
    <scope>NUCLEOTIDE SEQUENCE [LARGE SCALE GENOMIC DNA]</scope>
    <source>
        <strain evidence="10 11">ETA_A1</strain>
    </source>
</reference>
<feature type="domain" description="Thioredoxin" evidence="9">
    <location>
        <begin position="47"/>
        <end position="201"/>
    </location>
</feature>
<dbReference type="OrthoDB" id="9788721at2"/>
<dbReference type="PROSITE" id="PS51007">
    <property type="entry name" value="CYTC"/>
    <property type="match status" value="1"/>
</dbReference>
<dbReference type="GO" id="GO:0020037">
    <property type="term" value="F:heme binding"/>
    <property type="evidence" value="ECO:0007669"/>
    <property type="project" value="InterPro"/>
</dbReference>
<dbReference type="AlphaFoldDB" id="A0A517Y0F4"/>
<evidence type="ECO:0000256" key="1">
    <source>
        <dbReference type="ARBA" id="ARBA00022617"/>
    </source>
</evidence>
<keyword evidence="1 5" id="KW-0349">Heme</keyword>
<dbReference type="PROSITE" id="PS51352">
    <property type="entry name" value="THIOREDOXIN_2"/>
    <property type="match status" value="1"/>
</dbReference>
<sequence precursor="true">MRVAALLLTVALVTAVPADEPRRNPFRDGTGKGGVDPTAKPVTPRPTPTPSPAPAPSAPDLKTAPKVRRAVDHRVGVLVADAPFTDRAGKTGKLSDFRDKAYLVVAMTDPGCPLCQKFAPALARLEKEYAAKNVAFLFVNPLADEKFAAAVGATSTTEVVVLDPARTVVYRGAVSDQYGLGYSLDAPRYNYLAAALDHLLAGRVPKVAATTAPGCEISPPAAPPTPLTYHARVERIVQQNCVECHRAGGTAPFALDTYEQLAARRGAVKRAVTDKVMPPWYAAAPAAGEHTPWMNDRSLTTADRSDLLAWLDGDRPKGNPADAPRPRSFETGWSIGKPDMIIELPRAVPIKAEGVMPYVNIMVPTGLTEDKWVAALEVQPTARQVTHHALVFAAKPGDPTKGEGDGFFAAYAPGAVALVYPEGYAKKLSKDAALRFQLHYTPNGTATEDRTRIGLVFAKAPPRHEARVAALVNGRFEIPPGDPNYKIESDAKFFPPRLMQPAWYTPARILAFFPHAHVRGKAMKFELPGEGGAPSRTLLEVPRYDFNWQLEYRYAEPVPVPAVTQLKYTAWYDNSRGNPANPDPTVPVRWGPQTFNEMHLGYVEFVADR</sequence>
<feature type="chain" id="PRO_5021835261" description="Redoxin domain-containing protein" evidence="7">
    <location>
        <begin position="19"/>
        <end position="609"/>
    </location>
</feature>
<dbReference type="SUPFAM" id="SSF46626">
    <property type="entry name" value="Cytochrome c"/>
    <property type="match status" value="1"/>
</dbReference>
<feature type="compositionally biased region" description="Basic and acidic residues" evidence="6">
    <location>
        <begin position="20"/>
        <end position="30"/>
    </location>
</feature>
<evidence type="ECO:0000256" key="3">
    <source>
        <dbReference type="ARBA" id="ARBA00023004"/>
    </source>
</evidence>
<feature type="signal peptide" evidence="7">
    <location>
        <begin position="1"/>
        <end position="18"/>
    </location>
</feature>
<dbReference type="SUPFAM" id="SSF52833">
    <property type="entry name" value="Thioredoxin-like"/>
    <property type="match status" value="1"/>
</dbReference>
<evidence type="ECO:0000256" key="6">
    <source>
        <dbReference type="SAM" id="MobiDB-lite"/>
    </source>
</evidence>
<feature type="domain" description="Cytochrome c" evidence="8">
    <location>
        <begin position="209"/>
        <end position="315"/>
    </location>
</feature>
<proteinExistence type="predicted"/>
<dbReference type="InterPro" id="IPR036909">
    <property type="entry name" value="Cyt_c-like_dom_sf"/>
</dbReference>
<keyword evidence="4" id="KW-1015">Disulfide bond</keyword>
<dbReference type="SUPFAM" id="SSF49742">
    <property type="entry name" value="PHM/PNGase F"/>
    <property type="match status" value="2"/>
</dbReference>
<dbReference type="GO" id="GO:0016715">
    <property type="term" value="F:oxidoreductase activity, acting on paired donors, with incorporation or reduction of molecular oxygen, reduced ascorbate as one donor, and incorporation of one atom of oxygen"/>
    <property type="evidence" value="ECO:0007669"/>
    <property type="project" value="InterPro"/>
</dbReference>
<dbReference type="InterPro" id="IPR013740">
    <property type="entry name" value="Redoxin"/>
</dbReference>
<accession>A0A517Y0F4</accession>
<dbReference type="GO" id="GO:0009055">
    <property type="term" value="F:electron transfer activity"/>
    <property type="evidence" value="ECO:0007669"/>
    <property type="project" value="InterPro"/>
</dbReference>
<feature type="compositionally biased region" description="Pro residues" evidence="6">
    <location>
        <begin position="43"/>
        <end position="57"/>
    </location>
</feature>
<feature type="region of interest" description="Disordered" evidence="6">
    <location>
        <begin position="311"/>
        <end position="330"/>
    </location>
</feature>
<evidence type="ECO:0000259" key="8">
    <source>
        <dbReference type="PROSITE" id="PS51007"/>
    </source>
</evidence>
<dbReference type="GO" id="GO:0005507">
    <property type="term" value="F:copper ion binding"/>
    <property type="evidence" value="ECO:0007669"/>
    <property type="project" value="InterPro"/>
</dbReference>
<dbReference type="InterPro" id="IPR036249">
    <property type="entry name" value="Thioredoxin-like_sf"/>
</dbReference>
<dbReference type="Pfam" id="PF08534">
    <property type="entry name" value="Redoxin"/>
    <property type="match status" value="1"/>
</dbReference>
<dbReference type="Gene3D" id="3.40.30.10">
    <property type="entry name" value="Glutaredoxin"/>
    <property type="match status" value="2"/>
</dbReference>
<dbReference type="Gene3D" id="2.60.120.310">
    <property type="entry name" value="Copper type II, ascorbate-dependent monooxygenase, N-terminal domain"/>
    <property type="match status" value="1"/>
</dbReference>
<evidence type="ECO:0000256" key="2">
    <source>
        <dbReference type="ARBA" id="ARBA00022723"/>
    </source>
</evidence>
<keyword evidence="11" id="KW-1185">Reference proteome</keyword>
<dbReference type="InterPro" id="IPR036939">
    <property type="entry name" value="Cu2_ascorb_mOase_N_sf"/>
</dbReference>
<evidence type="ECO:0000313" key="10">
    <source>
        <dbReference type="EMBL" id="QDU23188.1"/>
    </source>
</evidence>
<dbReference type="InterPro" id="IPR009056">
    <property type="entry name" value="Cyt_c-like_dom"/>
</dbReference>
<evidence type="ECO:0000256" key="5">
    <source>
        <dbReference type="PROSITE-ProRule" id="PRU00433"/>
    </source>
</evidence>
<protein>
    <recommendedName>
        <fullName evidence="12">Redoxin domain-containing protein</fullName>
    </recommendedName>
</protein>
<evidence type="ECO:0000256" key="4">
    <source>
        <dbReference type="ARBA" id="ARBA00023157"/>
    </source>
</evidence>
<name>A0A517Y0F4_9BACT</name>
<dbReference type="InterPro" id="IPR008977">
    <property type="entry name" value="PHM/PNGase_F_dom_sf"/>
</dbReference>
<evidence type="ECO:0000259" key="9">
    <source>
        <dbReference type="PROSITE" id="PS51352"/>
    </source>
</evidence>
<dbReference type="InterPro" id="IPR014784">
    <property type="entry name" value="Cu2_ascorb_mOase-like_C"/>
</dbReference>
<evidence type="ECO:0000256" key="7">
    <source>
        <dbReference type="SAM" id="SignalP"/>
    </source>
</evidence>
<feature type="region of interest" description="Disordered" evidence="6">
    <location>
        <begin position="20"/>
        <end position="61"/>
    </location>
</feature>
<dbReference type="Proteomes" id="UP000319576">
    <property type="component" value="Chromosome"/>
</dbReference>
<evidence type="ECO:0008006" key="12">
    <source>
        <dbReference type="Google" id="ProtNLM"/>
    </source>
</evidence>
<gene>
    <name evidence="10" type="ORF">ETAA1_51800</name>
</gene>
<dbReference type="InterPro" id="IPR013766">
    <property type="entry name" value="Thioredoxin_domain"/>
</dbReference>
<keyword evidence="2 5" id="KW-0479">Metal-binding</keyword>
<keyword evidence="3 5" id="KW-0408">Iron</keyword>
<dbReference type="RefSeq" id="WP_145243283.1">
    <property type="nucleotide sequence ID" value="NZ_CP036273.1"/>
</dbReference>
<dbReference type="EMBL" id="CP036273">
    <property type="protein sequence ID" value="QDU23188.1"/>
    <property type="molecule type" value="Genomic_DNA"/>
</dbReference>
<keyword evidence="7" id="KW-0732">Signal</keyword>